<name>A0A7M7J6C7_VARDE</name>
<feature type="domain" description="PDZ" evidence="4">
    <location>
        <begin position="1327"/>
        <end position="1417"/>
    </location>
</feature>
<dbReference type="GO" id="GO:0019901">
    <property type="term" value="F:protein kinase binding"/>
    <property type="evidence" value="ECO:0007669"/>
    <property type="project" value="TreeGrafter"/>
</dbReference>
<evidence type="ECO:0000256" key="1">
    <source>
        <dbReference type="ARBA" id="ARBA00022614"/>
    </source>
</evidence>
<sequence>MFRCMPPIFRGSNRRVECVDKRHSNLMNVPEDIGRFRSLEQLMLDSNHIRELPKHLFRLQKLRSFSASDNEIQEIPQDIGNWQLLQELDLSKNDIQDIPEGLRHLKNLQLLDLSQNCLYRTPDFIVELKNLTALYLNDAALASLPVAFGTLTSLINLELRDNLLKMLPDSFGQLLRLERLDLGGNEIEELSPVIGRLESLEELWLDCNSLTRLPPETGKLLRLKCLDVSENRLEVLPNELCHLKMLSDLLLSQNVLKKLPKDIGKLRKLTILKADQNQLSHLPDSLGQCENLQELILTDNELMQVPPDIGNLSRLTNLNVDRNLVQRLPPDIGKLENLTMLSLRENRLAELPLEIGNLSSLHVMDVSGNRLKNLPISLASLRLKALWLAENQSQPLLKFQQDVDDVTGEKVLTCFLLPQQDYSADEASSEPSVITNNNLKSPSDERQRESQVKFFDPNQDPAAKTTQFVRHDTPHPRELRARHQKYISRVREGNTMSLESNEDDDAVTTPGGGHNAGNNKGYAENNSDNESFKDAQSTFEQRQEREESSNDSDDDRPQERHVGFTGDIDSSPERPRDKPEKEEEGCALKLHRRDTPHHLKNKRITHQQGAKGAAVKEADLIDKVASILAKEQAVSEERQPAQHQRPTTVAPEVLTRQQQAPSGNHRQAQGGGVQNPAFNDFSAEPMYLTVRRGPQGLGLSIAGGRNSTPFRGDDEGIFISKVTSGGPAEQAGLRIGDKVLSVNESSLVDVDHNEAVDILKKAGAVLNLRVERSPGGVSEWRSETTSVMEETFESVVSVTSTQVQLGAGSGTKPNVNLLFRDDPDSGGDHHVHHQHKEHHRFHEEREERSSSSGLHETHTVREYTRSPHMTRAYSESGPEPSMEPRESRENTAPEWRSAEQRLNLTQEILAQPQQPPRSPSSYEINVVHEKTPTGNARDHHAVREAGSRPVAAARTRSEPSTPVLGLGLGRETPTMEKSDIIFSTLIRDRYGLGFDVEEVPMRGFLVTSIVEGGPAWRDGKLREGDRVVSINGVDVDGLDIEAVRRRLNGLDRFMRVVVERIGPVDPNSSVNTSGVYSASSYMANRPSYLGSYRKRAPLTTQSSLGNSSVLNMSFGGSSTASLPKLPGLRNWQTESSITVPPTTGGLSPTKGAIVPSSGTKPPIAPKPNISVSVGHKTHELSTEFPAPPRSLGKTTEVITHSTLTETTMTRVTNNVPASLAIENGSYEDVVLTKENPTQSLGLSIVGGCDHFCHPFGTGERGVYVSKIVPDSLAAQSGRLRVGDRVEKVNGTPVADLSHQQVVQLMIQAGSQLTLHVFHETLPKGWQELTLTRRPGEKLGMNIKGGTGVTGSCGNPFDPQDESVFVSKVSPEGAVHRDGRIKLGMRIVEVNGHSLLGASHDESVDIIKKAGNSIMFIVCDGYNNMPGAALHCQDISSNVLVTPSGGEQMQQKVMEVLRAAGRLVDSSGDDIPDKPLDRSSDSVLSTGAKTTTVFMSRKSVVKPDDPPRESGIATGYATEEVVPEHAEHVHISSTSDDSSDSSDVSSESSSGPGSSDDSDEQSQDSMNSQIRARTPSSSQVPRLKLRCVAAGPRMEHERLVSEDVSRHETQELGRDGCSPTFRTLEIVERILEKEIETTQEKVFSFKVDITSGEDDLSQEGAAQDQAGQGYSRYTLIKKRKRRRSKRHRKNFD</sequence>
<dbReference type="GO" id="GO:0043113">
    <property type="term" value="P:receptor clustering"/>
    <property type="evidence" value="ECO:0007669"/>
    <property type="project" value="TreeGrafter"/>
</dbReference>
<evidence type="ECO:0000256" key="3">
    <source>
        <dbReference type="SAM" id="MobiDB-lite"/>
    </source>
</evidence>
<dbReference type="Proteomes" id="UP000594260">
    <property type="component" value="Unplaced"/>
</dbReference>
<dbReference type="Pfam" id="PF17820">
    <property type="entry name" value="PDZ_6"/>
    <property type="match status" value="1"/>
</dbReference>
<dbReference type="InterPro" id="IPR055414">
    <property type="entry name" value="LRR_R13L4/SHOC2-like"/>
</dbReference>
<dbReference type="GO" id="GO:0045211">
    <property type="term" value="C:postsynaptic membrane"/>
    <property type="evidence" value="ECO:0007669"/>
    <property type="project" value="TreeGrafter"/>
</dbReference>
<keyword evidence="6" id="KW-1185">Reference proteome</keyword>
<dbReference type="GO" id="GO:0098609">
    <property type="term" value="P:cell-cell adhesion"/>
    <property type="evidence" value="ECO:0007669"/>
    <property type="project" value="TreeGrafter"/>
</dbReference>
<feature type="compositionally biased region" description="Low complexity" evidence="3">
    <location>
        <begin position="1659"/>
        <end position="1668"/>
    </location>
</feature>
<feature type="compositionally biased region" description="Basic and acidic residues" evidence="3">
    <location>
        <begin position="469"/>
        <end position="481"/>
    </location>
</feature>
<evidence type="ECO:0000259" key="4">
    <source>
        <dbReference type="PROSITE" id="PS50106"/>
    </source>
</evidence>
<feature type="compositionally biased region" description="Basic and acidic residues" evidence="3">
    <location>
        <begin position="442"/>
        <end position="451"/>
    </location>
</feature>
<feature type="compositionally biased region" description="Basic residues" evidence="3">
    <location>
        <begin position="589"/>
        <end position="605"/>
    </location>
</feature>
<dbReference type="InterPro" id="IPR050614">
    <property type="entry name" value="Synaptic_Scaffolding_LAP-MAGUK"/>
</dbReference>
<feature type="compositionally biased region" description="Basic and acidic residues" evidence="3">
    <location>
        <begin position="840"/>
        <end position="865"/>
    </location>
</feature>
<dbReference type="RefSeq" id="XP_022643698.1">
    <property type="nucleotide sequence ID" value="XM_022787963.1"/>
</dbReference>
<dbReference type="GO" id="GO:0098887">
    <property type="term" value="P:neurotransmitter receptor transport, endosome to postsynaptic membrane"/>
    <property type="evidence" value="ECO:0007669"/>
    <property type="project" value="TreeGrafter"/>
</dbReference>
<dbReference type="InterPro" id="IPR001478">
    <property type="entry name" value="PDZ"/>
</dbReference>
<feature type="compositionally biased region" description="Basic and acidic residues" evidence="3">
    <location>
        <begin position="1470"/>
        <end position="1479"/>
    </location>
</feature>
<feature type="compositionally biased region" description="Basic residues" evidence="3">
    <location>
        <begin position="1674"/>
        <end position="1691"/>
    </location>
</feature>
<dbReference type="PANTHER" id="PTHR23119:SF44">
    <property type="entry name" value="PROTEIN LAP4"/>
    <property type="match status" value="1"/>
</dbReference>
<dbReference type="GO" id="GO:0098968">
    <property type="term" value="P:neurotransmitter receptor transport postsynaptic membrane to endosome"/>
    <property type="evidence" value="ECO:0007669"/>
    <property type="project" value="TreeGrafter"/>
</dbReference>
<dbReference type="CDD" id="cd06704">
    <property type="entry name" value="PDZ1_Scribble-like"/>
    <property type="match status" value="1"/>
</dbReference>
<dbReference type="Pfam" id="PF23598">
    <property type="entry name" value="LRR_14"/>
    <property type="match status" value="2"/>
</dbReference>
<dbReference type="OMA" id="HYTKRAR"/>
<dbReference type="GO" id="GO:0045197">
    <property type="term" value="P:establishment or maintenance of epithelial cell apical/basal polarity"/>
    <property type="evidence" value="ECO:0007669"/>
    <property type="project" value="TreeGrafter"/>
</dbReference>
<feature type="region of interest" description="Disordered" evidence="3">
    <location>
        <begin position="657"/>
        <end position="679"/>
    </location>
</feature>
<dbReference type="InterPro" id="IPR001611">
    <property type="entry name" value="Leu-rich_rpt"/>
</dbReference>
<accession>A0A7M7J6C7</accession>
<dbReference type="InterPro" id="IPR032675">
    <property type="entry name" value="LRR_dom_sf"/>
</dbReference>
<feature type="domain" description="PDZ" evidence="4">
    <location>
        <begin position="687"/>
        <end position="774"/>
    </location>
</feature>
<feature type="region of interest" description="Disordered" evidence="3">
    <location>
        <begin position="804"/>
        <end position="895"/>
    </location>
</feature>
<reference evidence="5" key="1">
    <citation type="submission" date="2021-01" db="UniProtKB">
        <authorList>
            <consortium name="EnsemblMetazoa"/>
        </authorList>
    </citation>
    <scope>IDENTIFICATION</scope>
</reference>
<feature type="compositionally biased region" description="Basic residues" evidence="3">
    <location>
        <begin position="830"/>
        <end position="839"/>
    </location>
</feature>
<dbReference type="GO" id="GO:0005912">
    <property type="term" value="C:adherens junction"/>
    <property type="evidence" value="ECO:0007669"/>
    <property type="project" value="TreeGrafter"/>
</dbReference>
<dbReference type="CDD" id="cd06701">
    <property type="entry name" value="PDZ4_Scribble-like"/>
    <property type="match status" value="1"/>
</dbReference>
<feature type="region of interest" description="Disordered" evidence="3">
    <location>
        <begin position="423"/>
        <end position="614"/>
    </location>
</feature>
<feature type="compositionally biased region" description="Basic and acidic residues" evidence="3">
    <location>
        <begin position="882"/>
        <end position="895"/>
    </location>
</feature>
<dbReference type="GO" id="GO:0016323">
    <property type="term" value="C:basolateral plasma membrane"/>
    <property type="evidence" value="ECO:0007669"/>
    <property type="project" value="TreeGrafter"/>
</dbReference>
<feature type="compositionally biased region" description="Basic and acidic residues" evidence="3">
    <location>
        <begin position="571"/>
        <end position="586"/>
    </location>
</feature>
<feature type="compositionally biased region" description="Polar residues" evidence="3">
    <location>
        <begin position="1565"/>
        <end position="1579"/>
    </location>
</feature>
<feature type="compositionally biased region" description="Low complexity" evidence="3">
    <location>
        <begin position="1531"/>
        <end position="1554"/>
    </location>
</feature>
<feature type="region of interest" description="Disordered" evidence="3">
    <location>
        <begin position="947"/>
        <end position="970"/>
    </location>
</feature>
<dbReference type="EnsemblMetazoa" id="XM_022787963">
    <property type="protein sequence ID" value="XP_022643698"/>
    <property type="gene ID" value="LOC111242981"/>
</dbReference>
<feature type="compositionally biased region" description="Polar residues" evidence="3">
    <location>
        <begin position="429"/>
        <end position="441"/>
    </location>
</feature>
<evidence type="ECO:0000313" key="5">
    <source>
        <dbReference type="EnsemblMetazoa" id="XP_022643698"/>
    </source>
</evidence>
<evidence type="ECO:0000256" key="2">
    <source>
        <dbReference type="ARBA" id="ARBA00022737"/>
    </source>
</evidence>
<proteinExistence type="predicted"/>
<dbReference type="SMART" id="SM00369">
    <property type="entry name" value="LRR_TYP"/>
    <property type="match status" value="13"/>
</dbReference>
<evidence type="ECO:0000313" key="6">
    <source>
        <dbReference type="Proteomes" id="UP000594260"/>
    </source>
</evidence>
<dbReference type="InParanoid" id="A0A7M7J6C7"/>
<dbReference type="SMART" id="SM00228">
    <property type="entry name" value="PDZ"/>
    <property type="match status" value="4"/>
</dbReference>
<feature type="region of interest" description="Disordered" evidence="3">
    <location>
        <begin position="1464"/>
        <end position="1483"/>
    </location>
</feature>
<dbReference type="Gene3D" id="2.30.42.10">
    <property type="match status" value="4"/>
</dbReference>
<dbReference type="SUPFAM" id="SSF52058">
    <property type="entry name" value="L domain-like"/>
    <property type="match status" value="2"/>
</dbReference>
<organism evidence="5 6">
    <name type="scientific">Varroa destructor</name>
    <name type="common">Honeybee mite</name>
    <dbReference type="NCBI Taxonomy" id="109461"/>
    <lineage>
        <taxon>Eukaryota</taxon>
        <taxon>Metazoa</taxon>
        <taxon>Ecdysozoa</taxon>
        <taxon>Arthropoda</taxon>
        <taxon>Chelicerata</taxon>
        <taxon>Arachnida</taxon>
        <taxon>Acari</taxon>
        <taxon>Parasitiformes</taxon>
        <taxon>Mesostigmata</taxon>
        <taxon>Gamasina</taxon>
        <taxon>Dermanyssoidea</taxon>
        <taxon>Varroidae</taxon>
        <taxon>Varroa</taxon>
    </lineage>
</organism>
<feature type="domain" description="PDZ" evidence="4">
    <location>
        <begin position="982"/>
        <end position="1062"/>
    </location>
</feature>
<dbReference type="Gene3D" id="3.80.10.10">
    <property type="entry name" value="Ribonuclease Inhibitor"/>
    <property type="match status" value="3"/>
</dbReference>
<dbReference type="PROSITE" id="PS51450">
    <property type="entry name" value="LRR"/>
    <property type="match status" value="4"/>
</dbReference>
<dbReference type="InterPro" id="IPR003591">
    <property type="entry name" value="Leu-rich_rpt_typical-subtyp"/>
</dbReference>
<dbReference type="FunFam" id="3.80.10.10:FF:000036">
    <property type="entry name" value="protein scribble homolog isoform X1"/>
    <property type="match status" value="1"/>
</dbReference>
<dbReference type="SMART" id="SM00364">
    <property type="entry name" value="LRR_BAC"/>
    <property type="match status" value="10"/>
</dbReference>
<feature type="region of interest" description="Disordered" evidence="3">
    <location>
        <begin position="1652"/>
        <end position="1691"/>
    </location>
</feature>
<dbReference type="PANTHER" id="PTHR23119">
    <property type="entry name" value="DISCS LARGE"/>
    <property type="match status" value="1"/>
</dbReference>
<dbReference type="InterPro" id="IPR036034">
    <property type="entry name" value="PDZ_sf"/>
</dbReference>
<feature type="region of interest" description="Disordered" evidence="3">
    <location>
        <begin position="1526"/>
        <end position="1582"/>
    </location>
</feature>
<dbReference type="GeneID" id="111242981"/>
<dbReference type="SUPFAM" id="SSF50156">
    <property type="entry name" value="PDZ domain-like"/>
    <property type="match status" value="4"/>
</dbReference>
<dbReference type="GO" id="GO:0014069">
    <property type="term" value="C:postsynaptic density"/>
    <property type="evidence" value="ECO:0007669"/>
    <property type="project" value="TreeGrafter"/>
</dbReference>
<dbReference type="OrthoDB" id="2187496at2759"/>
<dbReference type="Pfam" id="PF00595">
    <property type="entry name" value="PDZ"/>
    <property type="match status" value="3"/>
</dbReference>
<dbReference type="PROSITE" id="PS50106">
    <property type="entry name" value="PDZ"/>
    <property type="match status" value="4"/>
</dbReference>
<dbReference type="FunCoup" id="A0A7M7J6C7">
    <property type="interactions" value="762"/>
</dbReference>
<feature type="domain" description="PDZ" evidence="4">
    <location>
        <begin position="1228"/>
        <end position="1320"/>
    </location>
</feature>
<feature type="compositionally biased region" description="Basic and acidic residues" evidence="3">
    <location>
        <begin position="819"/>
        <end position="829"/>
    </location>
</feature>
<keyword evidence="2" id="KW-0677">Repeat</keyword>
<dbReference type="InterPro" id="IPR041489">
    <property type="entry name" value="PDZ_6"/>
</dbReference>
<feature type="compositionally biased region" description="Polar residues" evidence="3">
    <location>
        <begin position="657"/>
        <end position="667"/>
    </location>
</feature>
<keyword evidence="1" id="KW-0433">Leucine-rich repeat</keyword>
<dbReference type="KEGG" id="vde:111242981"/>
<protein>
    <recommendedName>
        <fullName evidence="4">PDZ domain-containing protein</fullName>
    </recommendedName>
</protein>